<sequence>MNIRIFSFPVFSFQFNVNNTDGVATNKRTPITIISIDKIINTFISSLFLRILS</sequence>
<proteinExistence type="predicted"/>
<dbReference type="EMBL" id="UINC01059290">
    <property type="protein sequence ID" value="SVB82539.1"/>
    <property type="molecule type" value="Genomic_DNA"/>
</dbReference>
<accession>A0A382H5T3</accession>
<protein>
    <submittedName>
        <fullName evidence="1">Uncharacterized protein</fullName>
    </submittedName>
</protein>
<organism evidence="1">
    <name type="scientific">marine metagenome</name>
    <dbReference type="NCBI Taxonomy" id="408172"/>
    <lineage>
        <taxon>unclassified sequences</taxon>
        <taxon>metagenomes</taxon>
        <taxon>ecological metagenomes</taxon>
    </lineage>
</organism>
<evidence type="ECO:0000313" key="1">
    <source>
        <dbReference type="EMBL" id="SVB82539.1"/>
    </source>
</evidence>
<gene>
    <name evidence="1" type="ORF">METZ01_LOCUS235393</name>
</gene>
<name>A0A382H5T3_9ZZZZ</name>
<dbReference type="AlphaFoldDB" id="A0A382H5T3"/>
<reference evidence="1" key="1">
    <citation type="submission" date="2018-05" db="EMBL/GenBank/DDBJ databases">
        <authorList>
            <person name="Lanie J.A."/>
            <person name="Ng W.-L."/>
            <person name="Kazmierczak K.M."/>
            <person name="Andrzejewski T.M."/>
            <person name="Davidsen T.M."/>
            <person name="Wayne K.J."/>
            <person name="Tettelin H."/>
            <person name="Glass J.I."/>
            <person name="Rusch D."/>
            <person name="Podicherti R."/>
            <person name="Tsui H.-C.T."/>
            <person name="Winkler M.E."/>
        </authorList>
    </citation>
    <scope>NUCLEOTIDE SEQUENCE</scope>
</reference>